<dbReference type="PANTHER" id="PTHR24238:SF47">
    <property type="entry name" value="ECDYSTEROIDS_DOPAMINE RECEPTOR-RELATED"/>
    <property type="match status" value="1"/>
</dbReference>
<dbReference type="PANTHER" id="PTHR24238">
    <property type="entry name" value="G-PROTEIN COUPLED RECEPTOR"/>
    <property type="match status" value="1"/>
</dbReference>
<dbReference type="SUPFAM" id="SSF81321">
    <property type="entry name" value="Family A G protein-coupled receptor-like"/>
    <property type="match status" value="1"/>
</dbReference>
<dbReference type="EMBL" id="CACVKT020003253">
    <property type="protein sequence ID" value="CAC5382681.1"/>
    <property type="molecule type" value="Genomic_DNA"/>
</dbReference>
<dbReference type="Gene3D" id="1.20.1070.10">
    <property type="entry name" value="Rhodopsin 7-helix transmembrane proteins"/>
    <property type="match status" value="1"/>
</dbReference>
<dbReference type="PRINTS" id="PR00237">
    <property type="entry name" value="GPCRRHODOPSN"/>
</dbReference>
<keyword evidence="7" id="KW-0807">Transducer</keyword>
<keyword evidence="5 8" id="KW-0472">Membrane</keyword>
<feature type="transmembrane region" description="Helical" evidence="8">
    <location>
        <begin position="194"/>
        <end position="215"/>
    </location>
</feature>
<accession>A0A6J8BGY2</accession>
<name>A0A6J8BGY2_MYTCO</name>
<keyword evidence="6" id="KW-0675">Receptor</keyword>
<evidence type="ECO:0000256" key="6">
    <source>
        <dbReference type="ARBA" id="ARBA00023170"/>
    </source>
</evidence>
<dbReference type="InterPro" id="IPR000276">
    <property type="entry name" value="GPCR_Rhodpsn"/>
</dbReference>
<sequence>MDHNVTQGEDLRYENEMLTLDAIPDIITNLIYLVSGTIGNALVIYIYVFKLKCFNSEKYFIAVISMVDFITCWINSTFNIITDCMQLIFVHEEICKIMIFITHVCPITSGTLLLVLAVQRYLLVCRPNGGQMTLGWKRVGLCSTVTFAVLCSSPVLEHYGKSIPLHVTNPSNNSFSCGIQTNYLGSRSVILYELFGFAYCIIVITTMYTLYMLILRQIYHQNKKQDRRHSYVNVILQKKAGQARVFVDYGENNLKTKFCRQGNTKQSIKKLNTYRYTIMFLAITTTTVISFVPNSLMKSFCGGNLSKVVLFLGNDMTLFRFLYHSYILNSVLNPLIYAAFDKKFRSTIQNMCKSRA</sequence>
<evidence type="ECO:0000313" key="11">
    <source>
        <dbReference type="Proteomes" id="UP000507470"/>
    </source>
</evidence>
<evidence type="ECO:0000256" key="1">
    <source>
        <dbReference type="ARBA" id="ARBA00004141"/>
    </source>
</evidence>
<dbReference type="InterPro" id="IPR017452">
    <property type="entry name" value="GPCR_Rhodpsn_7TM"/>
</dbReference>
<evidence type="ECO:0000256" key="8">
    <source>
        <dbReference type="SAM" id="Phobius"/>
    </source>
</evidence>
<dbReference type="PROSITE" id="PS50262">
    <property type="entry name" value="G_PROTEIN_RECEP_F1_2"/>
    <property type="match status" value="1"/>
</dbReference>
<keyword evidence="11" id="KW-1185">Reference proteome</keyword>
<dbReference type="AlphaFoldDB" id="A0A6J8BGY2"/>
<feature type="transmembrane region" description="Helical" evidence="8">
    <location>
        <begin position="98"/>
        <end position="118"/>
    </location>
</feature>
<comment type="subcellular location">
    <subcellularLocation>
        <location evidence="1">Membrane</location>
        <topology evidence="1">Multi-pass membrane protein</topology>
    </subcellularLocation>
</comment>
<feature type="transmembrane region" description="Helical" evidence="8">
    <location>
        <begin position="59"/>
        <end position="78"/>
    </location>
</feature>
<evidence type="ECO:0000256" key="2">
    <source>
        <dbReference type="ARBA" id="ARBA00022692"/>
    </source>
</evidence>
<evidence type="ECO:0000256" key="3">
    <source>
        <dbReference type="ARBA" id="ARBA00022989"/>
    </source>
</evidence>
<evidence type="ECO:0000256" key="5">
    <source>
        <dbReference type="ARBA" id="ARBA00023136"/>
    </source>
</evidence>
<evidence type="ECO:0000313" key="10">
    <source>
        <dbReference type="EMBL" id="CAC5382681.1"/>
    </source>
</evidence>
<evidence type="ECO:0000256" key="4">
    <source>
        <dbReference type="ARBA" id="ARBA00023040"/>
    </source>
</evidence>
<feature type="transmembrane region" description="Helical" evidence="8">
    <location>
        <begin position="321"/>
        <end position="340"/>
    </location>
</feature>
<reference evidence="10 11" key="1">
    <citation type="submission" date="2020-06" db="EMBL/GenBank/DDBJ databases">
        <authorList>
            <person name="Li R."/>
            <person name="Bekaert M."/>
        </authorList>
    </citation>
    <scope>NUCLEOTIDE SEQUENCE [LARGE SCALE GENOMIC DNA]</scope>
    <source>
        <strain evidence="11">wild</strain>
    </source>
</reference>
<organism evidence="10 11">
    <name type="scientific">Mytilus coruscus</name>
    <name type="common">Sea mussel</name>
    <dbReference type="NCBI Taxonomy" id="42192"/>
    <lineage>
        <taxon>Eukaryota</taxon>
        <taxon>Metazoa</taxon>
        <taxon>Spiralia</taxon>
        <taxon>Lophotrochozoa</taxon>
        <taxon>Mollusca</taxon>
        <taxon>Bivalvia</taxon>
        <taxon>Autobranchia</taxon>
        <taxon>Pteriomorphia</taxon>
        <taxon>Mytilida</taxon>
        <taxon>Mytiloidea</taxon>
        <taxon>Mytilidae</taxon>
        <taxon>Mytilinae</taxon>
        <taxon>Mytilus</taxon>
    </lineage>
</organism>
<dbReference type="CDD" id="cd00637">
    <property type="entry name" value="7tm_classA_rhodopsin-like"/>
    <property type="match status" value="1"/>
</dbReference>
<evidence type="ECO:0000259" key="9">
    <source>
        <dbReference type="PROSITE" id="PS50262"/>
    </source>
</evidence>
<dbReference type="Pfam" id="PF00001">
    <property type="entry name" value="7tm_1"/>
    <property type="match status" value="1"/>
</dbReference>
<feature type="domain" description="G-protein coupled receptors family 1 profile" evidence="9">
    <location>
        <begin position="39"/>
        <end position="337"/>
    </location>
</feature>
<gene>
    <name evidence="10" type="ORF">MCOR_18484</name>
</gene>
<keyword evidence="4" id="KW-0297">G-protein coupled receptor</keyword>
<evidence type="ECO:0000256" key="7">
    <source>
        <dbReference type="ARBA" id="ARBA00023224"/>
    </source>
</evidence>
<dbReference type="Proteomes" id="UP000507470">
    <property type="component" value="Unassembled WGS sequence"/>
</dbReference>
<protein>
    <recommendedName>
        <fullName evidence="9">G-protein coupled receptors family 1 profile domain-containing protein</fullName>
    </recommendedName>
</protein>
<keyword evidence="2 8" id="KW-0812">Transmembrane</keyword>
<feature type="transmembrane region" description="Helical" evidence="8">
    <location>
        <begin position="139"/>
        <end position="156"/>
    </location>
</feature>
<dbReference type="GO" id="GO:0004930">
    <property type="term" value="F:G protein-coupled receptor activity"/>
    <property type="evidence" value="ECO:0007669"/>
    <property type="project" value="UniProtKB-KW"/>
</dbReference>
<feature type="transmembrane region" description="Helical" evidence="8">
    <location>
        <begin position="273"/>
        <end position="292"/>
    </location>
</feature>
<feature type="transmembrane region" description="Helical" evidence="8">
    <location>
        <begin position="26"/>
        <end position="47"/>
    </location>
</feature>
<dbReference type="GO" id="GO:0016020">
    <property type="term" value="C:membrane"/>
    <property type="evidence" value="ECO:0007669"/>
    <property type="project" value="UniProtKB-SubCell"/>
</dbReference>
<proteinExistence type="predicted"/>
<keyword evidence="3 8" id="KW-1133">Transmembrane helix</keyword>